<reference evidence="2" key="1">
    <citation type="submission" date="2023-03" db="EMBL/GenBank/DDBJ databases">
        <title>Massive genome expansion in bonnet fungi (Mycena s.s.) driven by repeated elements and novel gene families across ecological guilds.</title>
        <authorList>
            <consortium name="Lawrence Berkeley National Laboratory"/>
            <person name="Harder C.B."/>
            <person name="Miyauchi S."/>
            <person name="Viragh M."/>
            <person name="Kuo A."/>
            <person name="Thoen E."/>
            <person name="Andreopoulos B."/>
            <person name="Lu D."/>
            <person name="Skrede I."/>
            <person name="Drula E."/>
            <person name="Henrissat B."/>
            <person name="Morin E."/>
            <person name="Kohler A."/>
            <person name="Barry K."/>
            <person name="LaButti K."/>
            <person name="Morin E."/>
            <person name="Salamov A."/>
            <person name="Lipzen A."/>
            <person name="Mereny Z."/>
            <person name="Hegedus B."/>
            <person name="Baldrian P."/>
            <person name="Stursova M."/>
            <person name="Weitz H."/>
            <person name="Taylor A."/>
            <person name="Grigoriev I.V."/>
            <person name="Nagy L.G."/>
            <person name="Martin F."/>
            <person name="Kauserud H."/>
        </authorList>
    </citation>
    <scope>NUCLEOTIDE SEQUENCE</scope>
    <source>
        <strain evidence="2">CBHHK002</strain>
    </source>
</reference>
<feature type="compositionally biased region" description="Basic and acidic residues" evidence="1">
    <location>
        <begin position="681"/>
        <end position="701"/>
    </location>
</feature>
<proteinExistence type="predicted"/>
<dbReference type="EMBL" id="JARIHO010000122">
    <property type="protein sequence ID" value="KAJ7302014.1"/>
    <property type="molecule type" value="Genomic_DNA"/>
</dbReference>
<feature type="region of interest" description="Disordered" evidence="1">
    <location>
        <begin position="597"/>
        <end position="765"/>
    </location>
</feature>
<feature type="region of interest" description="Disordered" evidence="1">
    <location>
        <begin position="117"/>
        <end position="150"/>
    </location>
</feature>
<dbReference type="AlphaFoldDB" id="A0AAD6YYZ0"/>
<evidence type="ECO:0000313" key="3">
    <source>
        <dbReference type="Proteomes" id="UP001218218"/>
    </source>
</evidence>
<feature type="region of interest" description="Disordered" evidence="1">
    <location>
        <begin position="56"/>
        <end position="83"/>
    </location>
</feature>
<dbReference type="Proteomes" id="UP001218218">
    <property type="component" value="Unassembled WGS sequence"/>
</dbReference>
<evidence type="ECO:0000256" key="1">
    <source>
        <dbReference type="SAM" id="MobiDB-lite"/>
    </source>
</evidence>
<evidence type="ECO:0000313" key="2">
    <source>
        <dbReference type="EMBL" id="KAJ7302014.1"/>
    </source>
</evidence>
<keyword evidence="3" id="KW-1185">Reference proteome</keyword>
<organism evidence="2 3">
    <name type="scientific">Mycena albidolilacea</name>
    <dbReference type="NCBI Taxonomy" id="1033008"/>
    <lineage>
        <taxon>Eukaryota</taxon>
        <taxon>Fungi</taxon>
        <taxon>Dikarya</taxon>
        <taxon>Basidiomycota</taxon>
        <taxon>Agaricomycotina</taxon>
        <taxon>Agaricomycetes</taxon>
        <taxon>Agaricomycetidae</taxon>
        <taxon>Agaricales</taxon>
        <taxon>Marasmiineae</taxon>
        <taxon>Mycenaceae</taxon>
        <taxon>Mycena</taxon>
    </lineage>
</organism>
<comment type="caution">
    <text evidence="2">The sequence shown here is derived from an EMBL/GenBank/DDBJ whole genome shotgun (WGS) entry which is preliminary data.</text>
</comment>
<sequence>MVLWSDLSHCHNTDCNFRGSCRKFFPVDGVPTAIVEALGILCVCGCYGVQHFDPGSAPSAAPPPSSSKAAPPASGPAQSAPKVPSFVETARLRKQRQTGQIYEQSFDPSSKIHVESWAKLAPRPEKRKHATGGRAKEGGVKRAATGSAVSSGPTKLAPVVKFTFVLVEKPKMVDEGEYRMPDSGRMTSLYRCGHIRIIEFHPSATPKDIEAIVSDKYSSLPAIVEGKASMFNFVLLSKKPDLEWSIQNHRQEKAYKRCIFISLSRWSPDLKLDIDDESEVEFSDSSNDGTHPFVFKEPPSEPMEQDIHADTPEDWSNETADSFLLDYGSLPSHTQFSQPKGGEAWWPTLKTDPYLQAFDILPGILRLLDRLDASTGEAAWSPALVFDLAADDLFPELGFLVGFGDPEDTDYDSKFTHYFRLGPNGLQPFINFLHRLYNATVHWTPRLSDRELDRCIAIIDRFATPIHNGVLHLRTSIARSVYDPPGFAELHDALAKHRHKLGEADYSDRLAVLDLRVGHDGVPAFATSLEADFGSTTSARAIRPSSLLVGPHGIDGFVEKIVIPLLDSMSPDDVSYSPLRTLLGTFCNELATKLVNHSKTQGKKKRTDATDSTDQRDGGGSGGYETRSKNRGPASQYNTRNDEKTSDLSSEACDGSSNSNETQDEETDSDHDTLFSGSSVHEFEPTEADHEKFARAAENRETPQSSSSHPRPRFPYPETRPQRECPYDRPAAATPPPSTPRPKPRPAYTGSGRKAKPSASKSAAQVVADDELTGAEYLANISNRRDLVEKIVKDFPHPAPERRLLWESISHRPSNRRLWHTVVFVYHPDKNIDMPAEWQRKCAVITQILNNKFN</sequence>
<feature type="compositionally biased region" description="Basic and acidic residues" evidence="1">
    <location>
        <begin position="607"/>
        <end position="617"/>
    </location>
</feature>
<gene>
    <name evidence="2" type="ORF">DFH08DRAFT_978246</name>
</gene>
<name>A0AAD6YYZ0_9AGAR</name>
<protein>
    <submittedName>
        <fullName evidence="2">Uncharacterized protein</fullName>
    </submittedName>
</protein>
<accession>A0AAD6YYZ0</accession>
<feature type="region of interest" description="Disordered" evidence="1">
    <location>
        <begin position="280"/>
        <end position="312"/>
    </location>
</feature>
<feature type="compositionally biased region" description="Low complexity" evidence="1">
    <location>
        <begin position="66"/>
        <end position="82"/>
    </location>
</feature>